<accession>A0A1B9DBP2</accession>
<name>A0A1B9DBP2_MYCMA</name>
<gene>
    <name evidence="2" type="ORF">A5677_14800</name>
</gene>
<organism evidence="2 3">
    <name type="scientific">Mycobacterium malmoense</name>
    <dbReference type="NCBI Taxonomy" id="1780"/>
    <lineage>
        <taxon>Bacteria</taxon>
        <taxon>Bacillati</taxon>
        <taxon>Actinomycetota</taxon>
        <taxon>Actinomycetes</taxon>
        <taxon>Mycobacteriales</taxon>
        <taxon>Mycobacteriaceae</taxon>
        <taxon>Mycobacterium</taxon>
    </lineage>
</organism>
<dbReference type="Proteomes" id="UP000092683">
    <property type="component" value="Unassembled WGS sequence"/>
</dbReference>
<feature type="transmembrane region" description="Helical" evidence="1">
    <location>
        <begin position="101"/>
        <end position="121"/>
    </location>
</feature>
<keyword evidence="1" id="KW-0472">Membrane</keyword>
<comment type="caution">
    <text evidence="2">The sequence shown here is derived from an EMBL/GenBank/DDBJ whole genome shotgun (WGS) entry which is preliminary data.</text>
</comment>
<evidence type="ECO:0008006" key="4">
    <source>
        <dbReference type="Google" id="ProtNLM"/>
    </source>
</evidence>
<dbReference type="RefSeq" id="WP_065479403.1">
    <property type="nucleotide sequence ID" value="NZ_MBEE01000056.1"/>
</dbReference>
<evidence type="ECO:0000256" key="1">
    <source>
        <dbReference type="SAM" id="Phobius"/>
    </source>
</evidence>
<feature type="transmembrane region" description="Helical" evidence="1">
    <location>
        <begin position="77"/>
        <end position="94"/>
    </location>
</feature>
<protein>
    <recommendedName>
        <fullName evidence="4">Transmembrane protein</fullName>
    </recommendedName>
</protein>
<feature type="transmembrane region" description="Helical" evidence="1">
    <location>
        <begin position="133"/>
        <end position="151"/>
    </location>
</feature>
<dbReference type="EMBL" id="MBEE01000056">
    <property type="protein sequence ID" value="OCB59389.1"/>
    <property type="molecule type" value="Genomic_DNA"/>
</dbReference>
<keyword evidence="1" id="KW-0812">Transmembrane</keyword>
<evidence type="ECO:0000313" key="3">
    <source>
        <dbReference type="Proteomes" id="UP000092683"/>
    </source>
</evidence>
<feature type="transmembrane region" description="Helical" evidence="1">
    <location>
        <begin position="33"/>
        <end position="57"/>
    </location>
</feature>
<sequence length="203" mass="21673">MNEEHPHLDALRTEIEAAERRVARGFDPGPRGFVVAILIFVLLGSFILPHTGAVRGWDVLFSSHGAGAAAVALPSRVFAWLALVFGVGFSMLALMTRRWALAWVALAGSALGGAAGMLAIWSRQTVAAGHPGPGLGLITAWIVVLALTYQWSRVVWSRTIVQLAAEEHRRRVAAEQQSITLLDRLNGGAGADAADRAPRDPEA</sequence>
<reference evidence="2 3" key="1">
    <citation type="submission" date="2016-06" db="EMBL/GenBank/DDBJ databases">
        <authorList>
            <person name="Kjaerup R.B."/>
            <person name="Dalgaard T.S."/>
            <person name="Juul-Madsen H.R."/>
        </authorList>
    </citation>
    <scope>NUCLEOTIDE SEQUENCE [LARGE SCALE GENOMIC DNA]</scope>
    <source>
        <strain evidence="2 3">E3012</strain>
    </source>
</reference>
<keyword evidence="1" id="KW-1133">Transmembrane helix</keyword>
<evidence type="ECO:0000313" key="2">
    <source>
        <dbReference type="EMBL" id="OCB59389.1"/>
    </source>
</evidence>
<proteinExistence type="predicted"/>
<dbReference type="AlphaFoldDB" id="A0A1B9DBP2"/>